<keyword evidence="1 2" id="KW-0808">Transferase</keyword>
<comment type="caution">
    <text evidence="3">The sequence shown here is derived from an EMBL/GenBank/DDBJ whole genome shotgun (WGS) entry which is preliminary data.</text>
</comment>
<dbReference type="EC" id="2.3.1.-" evidence="2"/>
<dbReference type="InterPro" id="IPR011004">
    <property type="entry name" value="Trimer_LpxA-like_sf"/>
</dbReference>
<dbReference type="InterPro" id="IPR018357">
    <property type="entry name" value="Hexapep_transf_CS"/>
</dbReference>
<dbReference type="InterPro" id="IPR001451">
    <property type="entry name" value="Hexapep"/>
</dbReference>
<dbReference type="SUPFAM" id="SSF51161">
    <property type="entry name" value="Trimeric LpxA-like enzymes"/>
    <property type="match status" value="1"/>
</dbReference>
<dbReference type="PANTHER" id="PTHR43017">
    <property type="entry name" value="GALACTOSIDE O-ACETYLTRANSFERASE"/>
    <property type="match status" value="1"/>
</dbReference>
<feature type="non-terminal residue" evidence="3">
    <location>
        <position position="1"/>
    </location>
</feature>
<gene>
    <name evidence="3" type="ORF">WICPIJ_001954</name>
</gene>
<protein>
    <recommendedName>
        <fullName evidence="2">Acetyltransferase</fullName>
        <ecNumber evidence="2">2.3.1.-</ecNumber>
    </recommendedName>
</protein>
<accession>A0A9P8TQB1</accession>
<keyword evidence="4" id="KW-1185">Reference proteome</keyword>
<dbReference type="AlphaFoldDB" id="A0A9P8TQB1"/>
<dbReference type="Proteomes" id="UP000774326">
    <property type="component" value="Unassembled WGS sequence"/>
</dbReference>
<evidence type="ECO:0000256" key="2">
    <source>
        <dbReference type="RuleBase" id="RU367021"/>
    </source>
</evidence>
<evidence type="ECO:0000256" key="1">
    <source>
        <dbReference type="ARBA" id="ARBA00022679"/>
    </source>
</evidence>
<dbReference type="GO" id="GO:0008870">
    <property type="term" value="F:galactoside O-acetyltransferase activity"/>
    <property type="evidence" value="ECO:0007669"/>
    <property type="project" value="TreeGrafter"/>
</dbReference>
<dbReference type="Gene3D" id="2.160.10.10">
    <property type="entry name" value="Hexapeptide repeat proteins"/>
    <property type="match status" value="1"/>
</dbReference>
<reference evidence="3" key="2">
    <citation type="submission" date="2021-01" db="EMBL/GenBank/DDBJ databases">
        <authorList>
            <person name="Schikora-Tamarit M.A."/>
        </authorList>
    </citation>
    <scope>NUCLEOTIDE SEQUENCE</scope>
    <source>
        <strain evidence="3">CBS2887</strain>
    </source>
</reference>
<keyword evidence="2" id="KW-0012">Acyltransferase</keyword>
<organism evidence="3 4">
    <name type="scientific">Wickerhamomyces pijperi</name>
    <name type="common">Yeast</name>
    <name type="synonym">Pichia pijperi</name>
    <dbReference type="NCBI Taxonomy" id="599730"/>
    <lineage>
        <taxon>Eukaryota</taxon>
        <taxon>Fungi</taxon>
        <taxon>Dikarya</taxon>
        <taxon>Ascomycota</taxon>
        <taxon>Saccharomycotina</taxon>
        <taxon>Saccharomycetes</taxon>
        <taxon>Phaffomycetales</taxon>
        <taxon>Wickerhamomycetaceae</taxon>
        <taxon>Wickerhamomyces</taxon>
    </lineage>
</organism>
<dbReference type="Pfam" id="PF14602">
    <property type="entry name" value="Hexapep_2"/>
    <property type="match status" value="1"/>
</dbReference>
<dbReference type="OrthoDB" id="25818at2759"/>
<reference evidence="3" key="1">
    <citation type="journal article" date="2021" name="Open Biol.">
        <title>Shared evolutionary footprints suggest mitochondrial oxidative damage underlies multiple complex I losses in fungi.</title>
        <authorList>
            <person name="Schikora-Tamarit M.A."/>
            <person name="Marcet-Houben M."/>
            <person name="Nosek J."/>
            <person name="Gabaldon T."/>
        </authorList>
    </citation>
    <scope>NUCLEOTIDE SEQUENCE</scope>
    <source>
        <strain evidence="3">CBS2887</strain>
    </source>
</reference>
<evidence type="ECO:0000313" key="3">
    <source>
        <dbReference type="EMBL" id="KAH3687064.1"/>
    </source>
</evidence>
<dbReference type="PANTHER" id="PTHR43017:SF1">
    <property type="entry name" value="ACETYLTRANSFERASE YJL218W-RELATED"/>
    <property type="match status" value="1"/>
</dbReference>
<name>A0A9P8TQB1_WICPI</name>
<dbReference type="PROSITE" id="PS00101">
    <property type="entry name" value="HEXAPEP_TRANSFERASES"/>
    <property type="match status" value="1"/>
</dbReference>
<dbReference type="InterPro" id="IPR039369">
    <property type="entry name" value="LacA-like"/>
</dbReference>
<comment type="similarity">
    <text evidence="2">Belongs to the transferase hexapeptide repeat family.</text>
</comment>
<evidence type="ECO:0000313" key="4">
    <source>
        <dbReference type="Proteomes" id="UP000774326"/>
    </source>
</evidence>
<sequence>AGEEYALPIRIGDNCWLGANVTILPGVTLGDNVVVGAGATVTKDVESNSLVLGVPAKVVKKLDPVDK</sequence>
<proteinExistence type="inferred from homology"/>
<dbReference type="EMBL" id="JAEUBG010001027">
    <property type="protein sequence ID" value="KAH3687064.1"/>
    <property type="molecule type" value="Genomic_DNA"/>
</dbReference>